<evidence type="ECO:0000256" key="4">
    <source>
        <dbReference type="ARBA" id="ARBA00022679"/>
    </source>
</evidence>
<reference evidence="13" key="3">
    <citation type="journal article" date="2019" name="Int. J. Syst. Evol. Microbiol.">
        <title>The Global Catalogue of Microorganisms (GCM) 10K type strain sequencing project: providing services to taxonomists for standard genome sequencing and annotation.</title>
        <authorList>
            <consortium name="The Broad Institute Genomics Platform"/>
            <consortium name="The Broad Institute Genome Sequencing Center for Infectious Disease"/>
            <person name="Wu L."/>
            <person name="Ma J."/>
        </authorList>
    </citation>
    <scope>NUCLEOTIDE SEQUENCE [LARGE SCALE GENOMIC DNA]</scope>
    <source>
        <strain evidence="13">CCM 7403</strain>
    </source>
</reference>
<evidence type="ECO:0000256" key="1">
    <source>
        <dbReference type="ARBA" id="ARBA00000198"/>
    </source>
</evidence>
<dbReference type="UniPathway" id="UPA00077">
    <property type="reaction ID" value="UER00155"/>
</dbReference>
<keyword evidence="13" id="KW-1185">Reference proteome</keyword>
<dbReference type="EC" id="2.7.6.3" evidence="3"/>
<dbReference type="PROSITE" id="PS00794">
    <property type="entry name" value="HPPK"/>
    <property type="match status" value="1"/>
</dbReference>
<dbReference type="GO" id="GO:0016301">
    <property type="term" value="F:kinase activity"/>
    <property type="evidence" value="ECO:0007669"/>
    <property type="project" value="UniProtKB-KW"/>
</dbReference>
<protein>
    <recommendedName>
        <fullName evidence="3">2-amino-4-hydroxy-6-hydroxymethyldihydropteridine diphosphokinase</fullName>
        <ecNumber evidence="3">2.7.6.3</ecNumber>
    </recommendedName>
</protein>
<evidence type="ECO:0000259" key="9">
    <source>
        <dbReference type="PROSITE" id="PS00794"/>
    </source>
</evidence>
<feature type="domain" description="7,8-dihydro-6-hydroxymethylpterin-pyrophosphokinase" evidence="9">
    <location>
        <begin position="111"/>
        <end position="122"/>
    </location>
</feature>
<dbReference type="KEGG" id="ndp:E2C04_15815"/>
<evidence type="ECO:0000256" key="7">
    <source>
        <dbReference type="ARBA" id="ARBA00022840"/>
    </source>
</evidence>
<evidence type="ECO:0000256" key="3">
    <source>
        <dbReference type="ARBA" id="ARBA00013253"/>
    </source>
</evidence>
<comment type="pathway">
    <text evidence="2">Cofactor biosynthesis; tetrahydrofolate biosynthesis; 2-amino-4-hydroxy-6-hydroxymethyl-7,8-dihydropteridine diphosphate from 7,8-dihydroneopterin triphosphate: step 4/4.</text>
</comment>
<dbReference type="InterPro" id="IPR000550">
    <property type="entry name" value="Hppk"/>
</dbReference>
<organism evidence="11 12">
    <name type="scientific">Nocardioides daphniae</name>
    <dbReference type="NCBI Taxonomy" id="402297"/>
    <lineage>
        <taxon>Bacteria</taxon>
        <taxon>Bacillati</taxon>
        <taxon>Actinomycetota</taxon>
        <taxon>Actinomycetes</taxon>
        <taxon>Propionibacteriales</taxon>
        <taxon>Nocardioidaceae</taxon>
        <taxon>Nocardioides</taxon>
    </lineage>
</organism>
<dbReference type="AlphaFoldDB" id="A0A4P7UFT4"/>
<dbReference type="Pfam" id="PF01288">
    <property type="entry name" value="HPPK"/>
    <property type="match status" value="1"/>
</dbReference>
<dbReference type="SUPFAM" id="SSF55083">
    <property type="entry name" value="6-hydroxymethyl-7,8-dihydropterin pyrophosphokinase, HPPK"/>
    <property type="match status" value="1"/>
</dbReference>
<evidence type="ECO:0000256" key="6">
    <source>
        <dbReference type="ARBA" id="ARBA00022777"/>
    </source>
</evidence>
<evidence type="ECO:0000256" key="8">
    <source>
        <dbReference type="ARBA" id="ARBA00022909"/>
    </source>
</evidence>
<dbReference type="GO" id="GO:0003848">
    <property type="term" value="F:2-amino-4-hydroxy-6-hydroxymethyldihydropteridine diphosphokinase activity"/>
    <property type="evidence" value="ECO:0007669"/>
    <property type="project" value="UniProtKB-EC"/>
</dbReference>
<dbReference type="EMBL" id="BMCK01000001">
    <property type="protein sequence ID" value="GGD13893.1"/>
    <property type="molecule type" value="Genomic_DNA"/>
</dbReference>
<comment type="catalytic activity">
    <reaction evidence="1">
        <text>6-hydroxymethyl-7,8-dihydropterin + ATP = (7,8-dihydropterin-6-yl)methyl diphosphate + AMP + H(+)</text>
        <dbReference type="Rhea" id="RHEA:11412"/>
        <dbReference type="ChEBI" id="CHEBI:15378"/>
        <dbReference type="ChEBI" id="CHEBI:30616"/>
        <dbReference type="ChEBI" id="CHEBI:44841"/>
        <dbReference type="ChEBI" id="CHEBI:72950"/>
        <dbReference type="ChEBI" id="CHEBI:456215"/>
        <dbReference type="EC" id="2.7.6.3"/>
    </reaction>
</comment>
<dbReference type="PANTHER" id="PTHR43071">
    <property type="entry name" value="2-AMINO-4-HYDROXY-6-HYDROXYMETHYLDIHYDROPTERIDINE PYROPHOSPHOKINASE"/>
    <property type="match status" value="1"/>
</dbReference>
<keyword evidence="5" id="KW-0547">Nucleotide-binding</keyword>
<dbReference type="PANTHER" id="PTHR43071:SF1">
    <property type="entry name" value="2-AMINO-4-HYDROXY-6-HYDROXYMETHYLDIHYDROPTERIDINE PYROPHOSPHOKINASE"/>
    <property type="match status" value="1"/>
</dbReference>
<dbReference type="CDD" id="cd00483">
    <property type="entry name" value="HPPK"/>
    <property type="match status" value="1"/>
</dbReference>
<dbReference type="Proteomes" id="UP000630594">
    <property type="component" value="Unassembled WGS sequence"/>
</dbReference>
<evidence type="ECO:0000256" key="2">
    <source>
        <dbReference type="ARBA" id="ARBA00005051"/>
    </source>
</evidence>
<reference evidence="11" key="4">
    <citation type="submission" date="2019-03" db="EMBL/GenBank/DDBJ databases">
        <authorList>
            <person name="Huang Y."/>
        </authorList>
    </citation>
    <scope>NUCLEOTIDE SEQUENCE</scope>
    <source>
        <strain evidence="11">JCM 16608</strain>
    </source>
</reference>
<keyword evidence="6 11" id="KW-0418">Kinase</keyword>
<dbReference type="OrthoDB" id="9808041at2"/>
<evidence type="ECO:0000313" key="13">
    <source>
        <dbReference type="Proteomes" id="UP000630594"/>
    </source>
</evidence>
<name>A0A4P7UFT4_9ACTN</name>
<dbReference type="Gene3D" id="3.30.70.560">
    <property type="entry name" value="7,8-Dihydro-6-hydroxymethylpterin-pyrophosphokinase HPPK"/>
    <property type="match status" value="1"/>
</dbReference>
<sequence>MTETPNPHIIDADALTGEMHPIRRVVVSIGSNLGDRLDALQGAVNALADTPDVWLTSVSSVYETEPVDAPEGSKNYLNAVLLLDTTLPAHRLMERALTVEQAFDRERTEVRNAPRTLDIDLIQVGDRRANDDTLVLPHPRAAERGFVLAPWHELESDAVLLDHGPVAELLEKVGTDGVVKREDISLELP</sequence>
<dbReference type="NCBIfam" id="TIGR01498">
    <property type="entry name" value="folK"/>
    <property type="match status" value="1"/>
</dbReference>
<keyword evidence="4 11" id="KW-0808">Transferase</keyword>
<evidence type="ECO:0000256" key="5">
    <source>
        <dbReference type="ARBA" id="ARBA00022741"/>
    </source>
</evidence>
<dbReference type="InterPro" id="IPR035907">
    <property type="entry name" value="Hppk_sf"/>
</dbReference>
<reference evidence="10" key="5">
    <citation type="submission" date="2024-05" db="EMBL/GenBank/DDBJ databases">
        <authorList>
            <person name="Sun Q."/>
            <person name="Sedlacek I."/>
        </authorList>
    </citation>
    <scope>NUCLEOTIDE SEQUENCE</scope>
    <source>
        <strain evidence="10">CCM 7403</strain>
    </source>
</reference>
<proteinExistence type="predicted"/>
<accession>A0A4P7UFT4</accession>
<reference evidence="11 12" key="1">
    <citation type="journal article" date="2008" name="Int. J. Syst. Evol. Microbiol.">
        <title>Nocardioides daphniae sp. nov., isolated from Daphnia cucullata (Crustacea: Cladocera).</title>
        <authorList>
            <person name="Toth E.M."/>
            <person name="Keki Z."/>
            <person name="Homonnay Z.G."/>
            <person name="Borsodi A.K."/>
            <person name="Marialigeti K."/>
            <person name="Schumann P."/>
        </authorList>
    </citation>
    <scope>NUCLEOTIDE SEQUENCE [LARGE SCALE GENOMIC DNA]</scope>
    <source>
        <strain evidence="11 12">JCM 16608</strain>
    </source>
</reference>
<keyword evidence="7" id="KW-0067">ATP-binding</keyword>
<dbReference type="EMBL" id="CP038462">
    <property type="protein sequence ID" value="QCC78291.1"/>
    <property type="molecule type" value="Genomic_DNA"/>
</dbReference>
<evidence type="ECO:0000313" key="11">
    <source>
        <dbReference type="EMBL" id="QCC78291.1"/>
    </source>
</evidence>
<dbReference type="Proteomes" id="UP000297025">
    <property type="component" value="Chromosome"/>
</dbReference>
<dbReference type="GO" id="GO:0005524">
    <property type="term" value="F:ATP binding"/>
    <property type="evidence" value="ECO:0007669"/>
    <property type="project" value="UniProtKB-KW"/>
</dbReference>
<dbReference type="GO" id="GO:0046654">
    <property type="term" value="P:tetrahydrofolate biosynthetic process"/>
    <property type="evidence" value="ECO:0007669"/>
    <property type="project" value="UniProtKB-UniPathway"/>
</dbReference>
<keyword evidence="8" id="KW-0289">Folate biosynthesis</keyword>
<evidence type="ECO:0000313" key="10">
    <source>
        <dbReference type="EMBL" id="GGD13893.1"/>
    </source>
</evidence>
<evidence type="ECO:0000313" key="12">
    <source>
        <dbReference type="Proteomes" id="UP000297025"/>
    </source>
</evidence>
<dbReference type="RefSeq" id="WP_135833328.1">
    <property type="nucleotide sequence ID" value="NZ_BMCK01000001.1"/>
</dbReference>
<gene>
    <name evidence="11" type="primary">folK</name>
    <name evidence="11" type="ORF">E2C04_15815</name>
    <name evidence="10" type="ORF">GCM10007231_11180</name>
</gene>
<reference evidence="10" key="2">
    <citation type="journal article" date="2014" name="Int. J. Syst. Evol. Microbiol.">
        <title>Complete genome of a new Firmicutes species belonging to the dominant human colonic microbiota ('Ruminococcus bicirculans') reveals two chromosomes and a selective capacity to utilize plant glucans.</title>
        <authorList>
            <consortium name="NISC Comparative Sequencing Program"/>
            <person name="Wegmann U."/>
            <person name="Louis P."/>
            <person name="Goesmann A."/>
            <person name="Henrissat B."/>
            <person name="Duncan S.H."/>
            <person name="Flint H.J."/>
        </authorList>
    </citation>
    <scope>NUCLEOTIDE SEQUENCE</scope>
    <source>
        <strain evidence="10">CCM 7403</strain>
    </source>
</reference>
<dbReference type="GO" id="GO:0046656">
    <property type="term" value="P:folic acid biosynthetic process"/>
    <property type="evidence" value="ECO:0007669"/>
    <property type="project" value="UniProtKB-KW"/>
</dbReference>